<feature type="transmembrane region" description="Helical" evidence="10">
    <location>
        <begin position="20"/>
        <end position="45"/>
    </location>
</feature>
<evidence type="ECO:0008006" key="13">
    <source>
        <dbReference type="Google" id="ProtNLM"/>
    </source>
</evidence>
<evidence type="ECO:0000313" key="11">
    <source>
        <dbReference type="EMBL" id="AYF98503.1"/>
    </source>
</evidence>
<dbReference type="GO" id="GO:0000009">
    <property type="term" value="F:alpha-1,6-mannosyltransferase activity"/>
    <property type="evidence" value="ECO:0007669"/>
    <property type="project" value="InterPro"/>
</dbReference>
<dbReference type="GO" id="GO:0006506">
    <property type="term" value="P:GPI anchor biosynthetic process"/>
    <property type="evidence" value="ECO:0007669"/>
    <property type="project" value="UniProtKB-KW"/>
</dbReference>
<dbReference type="AlphaFoldDB" id="A0A387B830"/>
<keyword evidence="12" id="KW-1185">Reference proteome</keyword>
<keyword evidence="4" id="KW-0328">Glycosyltransferase</keyword>
<dbReference type="OrthoDB" id="151635at2"/>
<sequence>MAGLGRLSLAARVRWRLTPWWGRVLLVFAASRAVTGVAMLCFAVVEAQLNQTVVPDPLTFANNWDGKWYAWIASFGYPTELPVGHDGVVQQNAWAFLPVYPFLLAPFVRAGIPFALAGVVLTLAAGAAASLLFFVLLRENGFAPGSALFAVVLLCTAPVSPIFQVTYADALGLALLFLALLLVVRRRFVVLLPVLVVMALTRPSGLAFALFLLLYFVTRVVRAIRTPASHPLPPREAAALIVAGLTSAAAGLAWPAIAWAVTGSPTAYTDTELAWRSGYVGTGGFEPFVDWFHGIAFWLGFYGAQPADAMLPAAVVLTLLAVALFGVFLVTPWARRLGMELRWWLVGYLVYLLAVFFPQSSTWRLLLPLSPALGAFAVPRSRVFRTALVVLGIAGQLLWIHWYWLRMPGDWSPP</sequence>
<evidence type="ECO:0000313" key="12">
    <source>
        <dbReference type="Proteomes" id="UP000278886"/>
    </source>
</evidence>
<comment type="subcellular location">
    <subcellularLocation>
        <location evidence="1">Endoplasmic reticulum membrane</location>
        <topology evidence="1">Multi-pass membrane protein</topology>
    </subcellularLocation>
</comment>
<evidence type="ECO:0000256" key="10">
    <source>
        <dbReference type="SAM" id="Phobius"/>
    </source>
</evidence>
<proteinExistence type="predicted"/>
<dbReference type="Proteomes" id="UP000278886">
    <property type="component" value="Chromosome"/>
</dbReference>
<dbReference type="KEGG" id="lyd:D7I47_09695"/>
<comment type="pathway">
    <text evidence="2">Glycolipid biosynthesis; glycosylphosphatidylinositol-anchor biosynthesis.</text>
</comment>
<evidence type="ECO:0000256" key="8">
    <source>
        <dbReference type="ARBA" id="ARBA00022989"/>
    </source>
</evidence>
<feature type="transmembrane region" description="Helical" evidence="10">
    <location>
        <begin position="190"/>
        <end position="217"/>
    </location>
</feature>
<keyword evidence="9 10" id="KW-0472">Membrane</keyword>
<evidence type="ECO:0000256" key="4">
    <source>
        <dbReference type="ARBA" id="ARBA00022676"/>
    </source>
</evidence>
<gene>
    <name evidence="11" type="ORF">D7I47_09695</name>
</gene>
<evidence type="ECO:0000256" key="1">
    <source>
        <dbReference type="ARBA" id="ARBA00004477"/>
    </source>
</evidence>
<feature type="transmembrane region" description="Helical" evidence="10">
    <location>
        <begin position="309"/>
        <end position="331"/>
    </location>
</feature>
<feature type="transmembrane region" description="Helical" evidence="10">
    <location>
        <begin position="142"/>
        <end position="159"/>
    </location>
</feature>
<keyword evidence="6 10" id="KW-0812">Transmembrane</keyword>
<feature type="transmembrane region" description="Helical" evidence="10">
    <location>
        <begin position="166"/>
        <end position="184"/>
    </location>
</feature>
<feature type="transmembrane region" description="Helical" evidence="10">
    <location>
        <begin position="114"/>
        <end position="136"/>
    </location>
</feature>
<dbReference type="GO" id="GO:0004376">
    <property type="term" value="F:GPI mannosyltransferase activity"/>
    <property type="evidence" value="ECO:0007669"/>
    <property type="project" value="InterPro"/>
</dbReference>
<feature type="transmembrane region" description="Helical" evidence="10">
    <location>
        <begin position="238"/>
        <end position="261"/>
    </location>
</feature>
<reference evidence="12" key="1">
    <citation type="submission" date="2018-09" db="EMBL/GenBank/DDBJ databases">
        <title>Genome sequencing of strain 2DFWR-13.</title>
        <authorList>
            <person name="Heo J."/>
            <person name="Kim S.-J."/>
            <person name="Kwon S.-W."/>
        </authorList>
    </citation>
    <scope>NUCLEOTIDE SEQUENCE [LARGE SCALE GENOMIC DNA]</scope>
    <source>
        <strain evidence="12">2DFWR-13</strain>
    </source>
</reference>
<organism evidence="11 12">
    <name type="scientific">Protaetiibacter intestinalis</name>
    <dbReference type="NCBI Taxonomy" id="2419774"/>
    <lineage>
        <taxon>Bacteria</taxon>
        <taxon>Bacillati</taxon>
        <taxon>Actinomycetota</taxon>
        <taxon>Actinomycetes</taxon>
        <taxon>Micrococcales</taxon>
        <taxon>Microbacteriaceae</taxon>
        <taxon>Protaetiibacter</taxon>
    </lineage>
</organism>
<keyword evidence="5" id="KW-0808">Transferase</keyword>
<dbReference type="EMBL" id="CP032630">
    <property type="protein sequence ID" value="AYF98503.1"/>
    <property type="molecule type" value="Genomic_DNA"/>
</dbReference>
<evidence type="ECO:0000256" key="9">
    <source>
        <dbReference type="ARBA" id="ARBA00023136"/>
    </source>
</evidence>
<keyword evidence="7" id="KW-0256">Endoplasmic reticulum</keyword>
<evidence type="ECO:0000256" key="7">
    <source>
        <dbReference type="ARBA" id="ARBA00022824"/>
    </source>
</evidence>
<keyword evidence="3" id="KW-0337">GPI-anchor biosynthesis</keyword>
<evidence type="ECO:0000256" key="2">
    <source>
        <dbReference type="ARBA" id="ARBA00004687"/>
    </source>
</evidence>
<feature type="transmembrane region" description="Helical" evidence="10">
    <location>
        <begin position="383"/>
        <end position="405"/>
    </location>
</feature>
<dbReference type="PANTHER" id="PTHR12468:SF2">
    <property type="entry name" value="GPI MANNOSYLTRANSFERASE 2"/>
    <property type="match status" value="1"/>
</dbReference>
<evidence type="ECO:0000256" key="5">
    <source>
        <dbReference type="ARBA" id="ARBA00022679"/>
    </source>
</evidence>
<feature type="transmembrane region" description="Helical" evidence="10">
    <location>
        <begin position="343"/>
        <end position="363"/>
    </location>
</feature>
<accession>A0A387B830</accession>
<dbReference type="InterPro" id="IPR007315">
    <property type="entry name" value="PIG-V/Gpi18"/>
</dbReference>
<evidence type="ECO:0000256" key="3">
    <source>
        <dbReference type="ARBA" id="ARBA00022502"/>
    </source>
</evidence>
<evidence type="ECO:0000256" key="6">
    <source>
        <dbReference type="ARBA" id="ARBA00022692"/>
    </source>
</evidence>
<keyword evidence="8 10" id="KW-1133">Transmembrane helix</keyword>
<dbReference type="PANTHER" id="PTHR12468">
    <property type="entry name" value="GPI MANNOSYLTRANSFERASE 2"/>
    <property type="match status" value="1"/>
</dbReference>
<dbReference type="RefSeq" id="WP_120762850.1">
    <property type="nucleotide sequence ID" value="NZ_CP032630.1"/>
</dbReference>
<name>A0A387B830_9MICO</name>
<protein>
    <recommendedName>
        <fullName evidence="13">DUF2029 domain-containing protein</fullName>
    </recommendedName>
</protein>
<dbReference type="GO" id="GO:0031501">
    <property type="term" value="C:mannosyltransferase complex"/>
    <property type="evidence" value="ECO:0007669"/>
    <property type="project" value="TreeGrafter"/>
</dbReference>
<dbReference type="GO" id="GO:0016020">
    <property type="term" value="C:membrane"/>
    <property type="evidence" value="ECO:0007669"/>
    <property type="project" value="GOC"/>
</dbReference>